<dbReference type="GO" id="GO:0003700">
    <property type="term" value="F:DNA-binding transcription factor activity"/>
    <property type="evidence" value="ECO:0007669"/>
    <property type="project" value="InterPro"/>
</dbReference>
<dbReference type="Proteomes" id="UP000466799">
    <property type="component" value="Unassembled WGS sequence"/>
</dbReference>
<proteinExistence type="predicted"/>
<evidence type="ECO:0000313" key="9">
    <source>
        <dbReference type="Proteomes" id="UP000185427"/>
    </source>
</evidence>
<dbReference type="InterPro" id="IPR036388">
    <property type="entry name" value="WH-like_DNA-bd_sf"/>
</dbReference>
<reference evidence="5 9" key="1">
    <citation type="submission" date="2016-12" db="EMBL/GenBank/DDBJ databases">
        <title>Complete Genome Sequence of Lactobacillus fermentum Strain SNUV175, a Probiotic for Treatment of Bacterial Vaginosis.</title>
        <authorList>
            <person name="Lee S."/>
            <person name="You H.J."/>
            <person name="Kwon B."/>
            <person name="Ko G."/>
        </authorList>
    </citation>
    <scope>NUCLEOTIDE SEQUENCE [LARGE SCALE GENOMIC DNA]</scope>
    <source>
        <strain evidence="5 9">SNUV175</strain>
    </source>
</reference>
<dbReference type="InterPro" id="IPR000835">
    <property type="entry name" value="HTH_MarR-typ"/>
</dbReference>
<reference evidence="7 10" key="2">
    <citation type="submission" date="2018-01" db="EMBL/GenBank/DDBJ databases">
        <title>Draft genome sequence of the feruloyl esterase-producing strain Lactobacillus fermentum CRL 1446, isolated from artisanal goat milk cheese.</title>
        <authorList>
            <person name="Abeijon Mukdsi M.C."/>
            <person name="Saavedra L."/>
            <person name="Gauffin Cano M.P."/>
            <person name="Hebert E.M."/>
            <person name="Medina R.B."/>
        </authorList>
    </citation>
    <scope>NUCLEOTIDE SEQUENCE [LARGE SCALE GENOMIC DNA]</scope>
    <source>
        <strain evidence="7 10">CRL 1446</strain>
    </source>
</reference>
<gene>
    <name evidence="5" type="ORF">BUW47_02950</name>
    <name evidence="7" type="ORF">C1Y38_07580</name>
    <name evidence="6" type="ORF">GC247_07015</name>
    <name evidence="8" type="ORF">HCY95_00480</name>
</gene>
<reference evidence="8 12" key="4">
    <citation type="submission" date="2020-04" db="EMBL/GenBank/DDBJ databases">
        <title>Novel strain L. Fermentum HFD1 producer antibacterial peptides.</title>
        <authorList>
            <person name="Ozhegov G.D."/>
            <person name="Pavlova A.S."/>
            <person name="Zhuravleva D.E."/>
            <person name="Gogoleva N.V."/>
            <person name="Shagimardanova E.I."/>
            <person name="Markelova M.I."/>
            <person name="Yarullina D.R."/>
            <person name="Kayumov A.R."/>
        </authorList>
    </citation>
    <scope>NUCLEOTIDE SEQUENCE [LARGE SCALE GENOMIC DNA]</scope>
    <source>
        <strain evidence="8 12">HFD1</strain>
    </source>
</reference>
<dbReference type="PANTHER" id="PTHR42756">
    <property type="entry name" value="TRANSCRIPTIONAL REGULATOR, MARR"/>
    <property type="match status" value="1"/>
</dbReference>
<dbReference type="Proteomes" id="UP000503169">
    <property type="component" value="Chromosome"/>
</dbReference>
<reference evidence="6 11" key="3">
    <citation type="submission" date="2019-10" db="EMBL/GenBank/DDBJ databases">
        <title>Genome Sequencing and assembly of Lactobacillus fermentum I2, a lactic acid bacteria.</title>
        <authorList>
            <person name="Lopes L.S."/>
            <person name="Persinoti G.F."/>
            <person name="Riano-Pachon D.M."/>
            <person name="Labate C.A."/>
        </authorList>
    </citation>
    <scope>NUCLEOTIDE SEQUENCE [LARGE SCALE GENOMIC DNA]</scope>
    <source>
        <strain evidence="6 11">I2</strain>
    </source>
</reference>
<evidence type="ECO:0000313" key="7">
    <source>
        <dbReference type="EMBL" id="PNV57581.1"/>
    </source>
</evidence>
<evidence type="ECO:0000313" key="10">
    <source>
        <dbReference type="Proteomes" id="UP000236514"/>
    </source>
</evidence>
<dbReference type="EMBL" id="POTQ01000015">
    <property type="protein sequence ID" value="PNV57581.1"/>
    <property type="molecule type" value="Genomic_DNA"/>
</dbReference>
<dbReference type="GO" id="GO:0003677">
    <property type="term" value="F:DNA binding"/>
    <property type="evidence" value="ECO:0007669"/>
    <property type="project" value="UniProtKB-KW"/>
</dbReference>
<evidence type="ECO:0000256" key="1">
    <source>
        <dbReference type="ARBA" id="ARBA00023015"/>
    </source>
</evidence>
<dbReference type="OrthoDB" id="2389730at2"/>
<dbReference type="RefSeq" id="WP_003682713.1">
    <property type="nucleotide sequence ID" value="NZ_AP024320.1"/>
</dbReference>
<evidence type="ECO:0000313" key="6">
    <source>
        <dbReference type="EMBL" id="MPQ35624.1"/>
    </source>
</evidence>
<dbReference type="PROSITE" id="PS50995">
    <property type="entry name" value="HTH_MARR_2"/>
    <property type="match status" value="1"/>
</dbReference>
<evidence type="ECO:0000256" key="2">
    <source>
        <dbReference type="ARBA" id="ARBA00023125"/>
    </source>
</evidence>
<name>A0A0F4HC84_LIMFE</name>
<evidence type="ECO:0000259" key="4">
    <source>
        <dbReference type="PROSITE" id="PS50995"/>
    </source>
</evidence>
<keyword evidence="1" id="KW-0805">Transcription regulation</keyword>
<accession>A0A0F4HC84</accession>
<feature type="domain" description="HTH marR-type" evidence="4">
    <location>
        <begin position="4"/>
        <end position="135"/>
    </location>
</feature>
<dbReference type="EMBL" id="WHJL01000082">
    <property type="protein sequence ID" value="MPQ35624.1"/>
    <property type="molecule type" value="Genomic_DNA"/>
</dbReference>
<dbReference type="InterPro" id="IPR036390">
    <property type="entry name" value="WH_DNA-bd_sf"/>
</dbReference>
<dbReference type="PATRIC" id="fig|1613.32.peg.2172"/>
<dbReference type="PRINTS" id="PR00598">
    <property type="entry name" value="HTHMARR"/>
</dbReference>
<dbReference type="EMBL" id="CP050919">
    <property type="protein sequence ID" value="QIX58066.1"/>
    <property type="molecule type" value="Genomic_DNA"/>
</dbReference>
<evidence type="ECO:0000313" key="8">
    <source>
        <dbReference type="EMBL" id="QIX58066.1"/>
    </source>
</evidence>
<evidence type="ECO:0000256" key="3">
    <source>
        <dbReference type="ARBA" id="ARBA00023163"/>
    </source>
</evidence>
<dbReference type="AlphaFoldDB" id="A0A0F4HC84"/>
<organism evidence="7 10">
    <name type="scientific">Limosilactobacillus fermentum</name>
    <name type="common">Lactobacillus fermentum</name>
    <dbReference type="NCBI Taxonomy" id="1613"/>
    <lineage>
        <taxon>Bacteria</taxon>
        <taxon>Bacillati</taxon>
        <taxon>Bacillota</taxon>
        <taxon>Bacilli</taxon>
        <taxon>Lactobacillales</taxon>
        <taxon>Lactobacillaceae</taxon>
        <taxon>Limosilactobacillus</taxon>
    </lineage>
</organism>
<keyword evidence="2" id="KW-0238">DNA-binding</keyword>
<evidence type="ECO:0000313" key="12">
    <source>
        <dbReference type="Proteomes" id="UP000503169"/>
    </source>
</evidence>
<dbReference type="Pfam" id="PF01047">
    <property type="entry name" value="MarR"/>
    <property type="match status" value="1"/>
</dbReference>
<dbReference type="EMBL" id="CP019030">
    <property type="protein sequence ID" value="APU45465.1"/>
    <property type="molecule type" value="Genomic_DNA"/>
</dbReference>
<dbReference type="Proteomes" id="UP000236514">
    <property type="component" value="Unassembled WGS sequence"/>
</dbReference>
<dbReference type="SMART" id="SM00347">
    <property type="entry name" value="HTH_MARR"/>
    <property type="match status" value="1"/>
</dbReference>
<evidence type="ECO:0000313" key="5">
    <source>
        <dbReference type="EMBL" id="APU45465.1"/>
    </source>
</evidence>
<dbReference type="Gene3D" id="1.10.10.10">
    <property type="entry name" value="Winged helix-like DNA-binding domain superfamily/Winged helix DNA-binding domain"/>
    <property type="match status" value="1"/>
</dbReference>
<keyword evidence="3" id="KW-0804">Transcription</keyword>
<dbReference type="Proteomes" id="UP000185427">
    <property type="component" value="Chromosome"/>
</dbReference>
<dbReference type="PANTHER" id="PTHR42756:SF1">
    <property type="entry name" value="TRANSCRIPTIONAL REPRESSOR OF EMRAB OPERON"/>
    <property type="match status" value="1"/>
</dbReference>
<protein>
    <submittedName>
        <fullName evidence="6 7">Transcriptional regulator</fullName>
    </submittedName>
</protein>
<dbReference type="SUPFAM" id="SSF46785">
    <property type="entry name" value="Winged helix' DNA-binding domain"/>
    <property type="match status" value="1"/>
</dbReference>
<evidence type="ECO:0000313" key="11">
    <source>
        <dbReference type="Proteomes" id="UP000466799"/>
    </source>
</evidence>
<sequence length="153" mass="17655">MVSDEEIFQSYHDLFMQIRDVVIKHKKAAGFHGSARILESLNKQADLSQRQLADEASIKPGSLTVAIEKLERQGLVTRKRDPHDKRIIRVAITQAGREQWAKVQADRERFGQQLLSPLTPSEREQTYQIAIKLRQALIDHYGETNARKEFFDD</sequence>